<keyword evidence="3" id="KW-1185">Reference proteome</keyword>
<dbReference type="PANTHER" id="PTHR37487">
    <property type="entry name" value="CHROMOSOME 1, WHOLE GENOME SHOTGUN SEQUENCE"/>
    <property type="match status" value="1"/>
</dbReference>
<organism evidence="2 3">
    <name type="scientific">Hohenbuehelia grisea</name>
    <dbReference type="NCBI Taxonomy" id="104357"/>
    <lineage>
        <taxon>Eukaryota</taxon>
        <taxon>Fungi</taxon>
        <taxon>Dikarya</taxon>
        <taxon>Basidiomycota</taxon>
        <taxon>Agaricomycotina</taxon>
        <taxon>Agaricomycetes</taxon>
        <taxon>Agaricomycetidae</taxon>
        <taxon>Agaricales</taxon>
        <taxon>Pleurotineae</taxon>
        <taxon>Pleurotaceae</taxon>
        <taxon>Hohenbuehelia</taxon>
    </lineage>
</organism>
<dbReference type="PANTHER" id="PTHR37487:SF3">
    <property type="entry name" value="CLEAVAGE_POLYADENYLATION SPECIFICITY FACTOR A SUBUNIT N-TERMINAL DOMAIN-CONTAINING PROTEIN"/>
    <property type="match status" value="1"/>
</dbReference>
<proteinExistence type="predicted"/>
<reference evidence="3" key="1">
    <citation type="submission" date="2024-06" db="EMBL/GenBank/DDBJ databases">
        <title>Multi-omics analyses provide insights into the biosynthesis of the anticancer antibiotic pleurotin in Hohenbuehelia grisea.</title>
        <authorList>
            <person name="Weaver J.A."/>
            <person name="Alberti F."/>
        </authorList>
    </citation>
    <scope>NUCLEOTIDE SEQUENCE [LARGE SCALE GENOMIC DNA]</scope>
    <source>
        <strain evidence="3">T-177</strain>
    </source>
</reference>
<comment type="caution">
    <text evidence="2">The sequence shown here is derived from an EMBL/GenBank/DDBJ whole genome shotgun (WGS) entry which is preliminary data.</text>
</comment>
<name>A0ABR3JFM3_9AGAR</name>
<evidence type="ECO:0000256" key="1">
    <source>
        <dbReference type="SAM" id="MobiDB-lite"/>
    </source>
</evidence>
<evidence type="ECO:0000313" key="2">
    <source>
        <dbReference type="EMBL" id="KAL0954514.1"/>
    </source>
</evidence>
<dbReference type="Proteomes" id="UP001556367">
    <property type="component" value="Unassembled WGS sequence"/>
</dbReference>
<gene>
    <name evidence="2" type="ORF">HGRIS_003481</name>
</gene>
<dbReference type="EMBL" id="JASNQZ010000007">
    <property type="protein sequence ID" value="KAL0954514.1"/>
    <property type="molecule type" value="Genomic_DNA"/>
</dbReference>
<sequence length="241" mass="24825">MPLPRAHGPCVLPFSLFYPPASRSPSLVITPPLLLAKNNMFATLITAATLASVAVSGVLADFAVSQPEFTQCQEAKFSWEGAKPPYSIFIVTPDDFCGEPIVDIGDHDKTVKNWTVALPAGLKVQLSLQDSNGEEGWSEPITVKPSNDASCVPAALLKKVESATPSSTPSSAESADPARTTLVVPAETSVSVASGPAPTPVGAANAGSNPLGKSNGAPALHQASTPVMIMTAIAAFAMFSL</sequence>
<accession>A0ABR3JFM3</accession>
<feature type="region of interest" description="Disordered" evidence="1">
    <location>
        <begin position="189"/>
        <end position="210"/>
    </location>
</feature>
<evidence type="ECO:0000313" key="3">
    <source>
        <dbReference type="Proteomes" id="UP001556367"/>
    </source>
</evidence>
<protein>
    <submittedName>
        <fullName evidence="2">Uncharacterized protein</fullName>
    </submittedName>
</protein>